<evidence type="ECO:0000313" key="1">
    <source>
        <dbReference type="EMBL" id="SDO80851.1"/>
    </source>
</evidence>
<evidence type="ECO:0000313" key="2">
    <source>
        <dbReference type="Proteomes" id="UP000198741"/>
    </source>
</evidence>
<reference evidence="1 2" key="1">
    <citation type="submission" date="2016-10" db="EMBL/GenBank/DDBJ databases">
        <authorList>
            <person name="de Groot N.N."/>
        </authorList>
    </citation>
    <scope>NUCLEOTIDE SEQUENCE [LARGE SCALE GENOMIC DNA]</scope>
    <source>
        <strain evidence="2">P4-7,KCTC 19426,CECT 7604</strain>
    </source>
</reference>
<dbReference type="OrthoDB" id="5125103at2"/>
<sequence length="64" mass="7025">MVDFGELKDKAEGLVSGHEDQIKQGIDKIGDFVGERIGHDKVDPVEEKLSGFVDSLGRNKPSEQ</sequence>
<dbReference type="STRING" id="1090615.SAMN04515671_2039"/>
<protein>
    <submittedName>
        <fullName evidence="1">MT0933-like antitoxin protein</fullName>
    </submittedName>
</protein>
<dbReference type="Pfam" id="PF14013">
    <property type="entry name" value="MT0933_antitox"/>
    <property type="match status" value="1"/>
</dbReference>
<dbReference type="EMBL" id="LT629710">
    <property type="protein sequence ID" value="SDO80851.1"/>
    <property type="molecule type" value="Genomic_DNA"/>
</dbReference>
<name>A0A1H0MKF9_9ACTN</name>
<dbReference type="AlphaFoldDB" id="A0A1H0MKF9"/>
<proteinExistence type="predicted"/>
<dbReference type="RefSeq" id="WP_090475853.1">
    <property type="nucleotide sequence ID" value="NZ_LT629710.1"/>
</dbReference>
<dbReference type="Proteomes" id="UP000198741">
    <property type="component" value="Chromosome I"/>
</dbReference>
<organism evidence="1 2">
    <name type="scientific">Nakamurella panacisegetis</name>
    <dbReference type="NCBI Taxonomy" id="1090615"/>
    <lineage>
        <taxon>Bacteria</taxon>
        <taxon>Bacillati</taxon>
        <taxon>Actinomycetota</taxon>
        <taxon>Actinomycetes</taxon>
        <taxon>Nakamurellales</taxon>
        <taxon>Nakamurellaceae</taxon>
        <taxon>Nakamurella</taxon>
    </lineage>
</organism>
<accession>A0A1H0MKF9</accession>
<gene>
    <name evidence="1" type="ORF">SAMN04515671_2039</name>
</gene>
<dbReference type="InterPro" id="IPR028037">
    <property type="entry name" value="Antitoxin_Rv0909/MT0933"/>
</dbReference>
<keyword evidence="2" id="KW-1185">Reference proteome</keyword>